<feature type="chain" id="PRO_5019853043" description="Tail specific protease N-terminal domain-containing protein" evidence="1">
    <location>
        <begin position="27"/>
        <end position="170"/>
    </location>
</feature>
<accession>A0A455UB65</accession>
<feature type="domain" description="Tail specific protease N-terminal" evidence="2">
    <location>
        <begin position="42"/>
        <end position="167"/>
    </location>
</feature>
<name>A0A455UB65_9GAMM</name>
<dbReference type="KEGG" id="hsr:HSBAA_45810"/>
<dbReference type="Proteomes" id="UP000320231">
    <property type="component" value="Chromosome"/>
</dbReference>
<organism evidence="3 4">
    <name type="scientific">Vreelandella sulfidaeris</name>
    <dbReference type="NCBI Taxonomy" id="115553"/>
    <lineage>
        <taxon>Bacteria</taxon>
        <taxon>Pseudomonadati</taxon>
        <taxon>Pseudomonadota</taxon>
        <taxon>Gammaproteobacteria</taxon>
        <taxon>Oceanospirillales</taxon>
        <taxon>Halomonadaceae</taxon>
        <taxon>Vreelandella</taxon>
    </lineage>
</organism>
<evidence type="ECO:0000259" key="2">
    <source>
        <dbReference type="Pfam" id="PF17804"/>
    </source>
</evidence>
<dbReference type="EMBL" id="AP019514">
    <property type="protein sequence ID" value="BBI63275.1"/>
    <property type="molecule type" value="Genomic_DNA"/>
</dbReference>
<proteinExistence type="predicted"/>
<evidence type="ECO:0000313" key="3">
    <source>
        <dbReference type="EMBL" id="BBI63275.1"/>
    </source>
</evidence>
<evidence type="ECO:0000256" key="1">
    <source>
        <dbReference type="SAM" id="SignalP"/>
    </source>
</evidence>
<keyword evidence="1" id="KW-0732">Signal</keyword>
<gene>
    <name evidence="3" type="ORF">HSBAA_45810</name>
</gene>
<dbReference type="Pfam" id="PF17804">
    <property type="entry name" value="TSP_NTD"/>
    <property type="match status" value="1"/>
</dbReference>
<dbReference type="AlphaFoldDB" id="A0A455UB65"/>
<sequence length="170" mass="19652">MSLFATLSRSVALAVMLVVTSPAAFAQLEPTNEQRQAAVEIADSLRYGHYADINFDETWSQDTFQRYLDILDGQRAYLLQSDIEPYRHLETGMADAIFDGDLEDAFDLYNTFSERQRARLESLLARLDEGLDFDFDSNERLEIDREEAPWASRESELDELWRKRLSKTTP</sequence>
<reference evidence="3 4" key="1">
    <citation type="journal article" date="2019" name="Microbiol. Resour. Announc.">
        <title>Complete Genome Sequence of Halomonas sulfidaeris Strain Esulfide1 Isolated from a Metal Sulfide Rock at a Depth of 2,200 Meters, Obtained Using Nanopore Sequencing.</title>
        <authorList>
            <person name="Saito M."/>
            <person name="Nishigata A."/>
            <person name="Galipon J."/>
            <person name="Arakawa K."/>
        </authorList>
    </citation>
    <scope>NUCLEOTIDE SEQUENCE [LARGE SCALE GENOMIC DNA]</scope>
    <source>
        <strain evidence="3 4">ATCC BAA-803</strain>
    </source>
</reference>
<protein>
    <recommendedName>
        <fullName evidence="2">Tail specific protease N-terminal domain-containing protein</fullName>
    </recommendedName>
</protein>
<feature type="signal peptide" evidence="1">
    <location>
        <begin position="1"/>
        <end position="26"/>
    </location>
</feature>
<evidence type="ECO:0000313" key="4">
    <source>
        <dbReference type="Proteomes" id="UP000320231"/>
    </source>
</evidence>
<dbReference type="InterPro" id="IPR040573">
    <property type="entry name" value="TSP_N"/>
</dbReference>